<reference evidence="3 4" key="1">
    <citation type="submission" date="2023-03" db="EMBL/GenBank/DDBJ databases">
        <title>Roseibium porphyridii sp. nov. and Roseibium rhodosorbium sp. nov. isolated from marine algae, Porphyridium cruentum and Rhodosorus marinus, respectively.</title>
        <authorList>
            <person name="Lee M.W."/>
            <person name="Choi B.J."/>
            <person name="Lee J.K."/>
            <person name="Choi D.G."/>
            <person name="Baek J.H."/>
            <person name="Bayburt H."/>
            <person name="Kim J.M."/>
            <person name="Han D.M."/>
            <person name="Kim K.H."/>
            <person name="Jeon C.O."/>
        </authorList>
    </citation>
    <scope>NUCLEOTIDE SEQUENCE [LARGE SCALE GENOMIC DNA]</scope>
    <source>
        <strain evidence="3 4">KMA01</strain>
    </source>
</reference>
<keyword evidence="1" id="KW-0547">Nucleotide-binding</keyword>
<accession>A0ABY8F4Y8</accession>
<dbReference type="InterPro" id="IPR013651">
    <property type="entry name" value="ATP-grasp_RimK-type"/>
</dbReference>
<feature type="domain" description="ATP-grasp" evidence="2">
    <location>
        <begin position="77"/>
        <end position="326"/>
    </location>
</feature>
<dbReference type="Proteomes" id="UP001209803">
    <property type="component" value="Chromosome"/>
</dbReference>
<dbReference type="PROSITE" id="PS50975">
    <property type="entry name" value="ATP_GRASP"/>
    <property type="match status" value="1"/>
</dbReference>
<sequence>MDDKPATSAGSSGQAIVFQLLEAYCAEKGLRLTAGDPYGHAGLVEGPSGEKRFFKGCRFDLNGYGAAEIAKDKAYTNRFLELAGLATPASHFVPSDGIGTVAELSADVHQFTDKTGYPVFVKPNEGQEGRDVLKAVTSKDLLTALQALSTRHAALLVQEAVPGTDLRIVVLDGEVLLAFERLKPIVTGDGTRNVSDLINDQTKLDRTDQRIAIELAQQGLRLDNVPETGQTISLLPVCNLSSGGTARLVTKGLAPELVSIALRAAKALDLRFAGVDLIVSNEHSRDSAAIVLEVNAAPGLNNLYRQGRVEAEAATSTYRKVFEAMLRF</sequence>
<name>A0ABY8F4Y8_9HYPH</name>
<organism evidence="3 4">
    <name type="scientific">Roseibium porphyridii</name>
    <dbReference type="NCBI Taxonomy" id="2866279"/>
    <lineage>
        <taxon>Bacteria</taxon>
        <taxon>Pseudomonadati</taxon>
        <taxon>Pseudomonadota</taxon>
        <taxon>Alphaproteobacteria</taxon>
        <taxon>Hyphomicrobiales</taxon>
        <taxon>Stappiaceae</taxon>
        <taxon>Roseibium</taxon>
    </lineage>
</organism>
<dbReference type="RefSeq" id="WP_265679828.1">
    <property type="nucleotide sequence ID" value="NZ_CP120863.1"/>
</dbReference>
<keyword evidence="3" id="KW-0436">Ligase</keyword>
<dbReference type="InterPro" id="IPR011761">
    <property type="entry name" value="ATP-grasp"/>
</dbReference>
<dbReference type="GO" id="GO:0016874">
    <property type="term" value="F:ligase activity"/>
    <property type="evidence" value="ECO:0007669"/>
    <property type="project" value="UniProtKB-KW"/>
</dbReference>
<gene>
    <name evidence="3" type="ORF">K1718_02765</name>
</gene>
<dbReference type="PANTHER" id="PTHR21621">
    <property type="entry name" value="RIBOSOMAL PROTEIN S6 MODIFICATION PROTEIN"/>
    <property type="match status" value="1"/>
</dbReference>
<dbReference type="EMBL" id="CP120863">
    <property type="protein sequence ID" value="WFE90291.1"/>
    <property type="molecule type" value="Genomic_DNA"/>
</dbReference>
<protein>
    <submittedName>
        <fullName evidence="3">ATP-dependent carboxylate-amine ligase</fullName>
    </submittedName>
</protein>
<evidence type="ECO:0000313" key="3">
    <source>
        <dbReference type="EMBL" id="WFE90291.1"/>
    </source>
</evidence>
<dbReference type="Pfam" id="PF08443">
    <property type="entry name" value="RimK"/>
    <property type="match status" value="2"/>
</dbReference>
<keyword evidence="4" id="KW-1185">Reference proteome</keyword>
<dbReference type="SUPFAM" id="SSF56059">
    <property type="entry name" value="Glutathione synthetase ATP-binding domain-like"/>
    <property type="match status" value="1"/>
</dbReference>
<evidence type="ECO:0000259" key="2">
    <source>
        <dbReference type="PROSITE" id="PS50975"/>
    </source>
</evidence>
<dbReference type="Gene3D" id="3.30.470.20">
    <property type="entry name" value="ATP-grasp fold, B domain"/>
    <property type="match status" value="2"/>
</dbReference>
<evidence type="ECO:0000256" key="1">
    <source>
        <dbReference type="PROSITE-ProRule" id="PRU00409"/>
    </source>
</evidence>
<keyword evidence="1" id="KW-0067">ATP-binding</keyword>
<proteinExistence type="predicted"/>
<dbReference type="PANTHER" id="PTHR21621:SF0">
    <property type="entry name" value="BETA-CITRYLGLUTAMATE SYNTHASE B-RELATED"/>
    <property type="match status" value="1"/>
</dbReference>
<evidence type="ECO:0000313" key="4">
    <source>
        <dbReference type="Proteomes" id="UP001209803"/>
    </source>
</evidence>